<dbReference type="GO" id="GO:0004518">
    <property type="term" value="F:nuclease activity"/>
    <property type="evidence" value="ECO:0007669"/>
    <property type="project" value="UniProtKB-KW"/>
</dbReference>
<evidence type="ECO:0000256" key="3">
    <source>
        <dbReference type="ARBA" id="ARBA00006958"/>
    </source>
</evidence>
<dbReference type="InterPro" id="IPR045249">
    <property type="entry name" value="HARBI1-like"/>
</dbReference>
<keyword evidence="4" id="KW-0540">Nuclease</keyword>
<comment type="cofactor">
    <cofactor evidence="1">
        <name>a divalent metal cation</name>
        <dbReference type="ChEBI" id="CHEBI:60240"/>
    </cofactor>
</comment>
<reference evidence="9" key="1">
    <citation type="submission" date="2022-03" db="EMBL/GenBank/DDBJ databases">
        <authorList>
            <person name="Sayadi A."/>
        </authorList>
    </citation>
    <scope>NUCLEOTIDE SEQUENCE</scope>
</reference>
<sequence>MRELNTYPERFQNFYRMSRECFYNVLALVKEGLEKRSTNFREPICPEERLLITLRYFACGCSFKALSYYFVKGHSTVRAVVHQTAKVIWEKLQPKYMPIPTTAKWMQIADRFHSLWNLPNCIGSIDGKHIRIQAPPRSGSAYINYKGFFSTVLLAVADADGMFVTVDVGEYGRNSDGRALMNSHFGRALQSSNLDLPQPRPIPGDVKQIPFYFTADEAFPLKKNIMKPFSRRELTTNNRRIFNTRLSRGRKSVECSFGMLAAKFAVLNTPIRCTPDKVDILVQAMCVLHNAIKECNGTFTTPQYDNVIHRDSILQLPPLTHSNAKNIREYLTMYLSECTPIPYQDRYCV</sequence>
<comment type="similarity">
    <text evidence="3">Belongs to the HARBI1 family.</text>
</comment>
<keyword evidence="10" id="KW-1185">Reference proteome</keyword>
<evidence type="ECO:0000256" key="6">
    <source>
        <dbReference type="ARBA" id="ARBA00022801"/>
    </source>
</evidence>
<keyword evidence="6" id="KW-0378">Hydrolase</keyword>
<dbReference type="GO" id="GO:0016787">
    <property type="term" value="F:hydrolase activity"/>
    <property type="evidence" value="ECO:0007669"/>
    <property type="project" value="UniProtKB-KW"/>
</dbReference>
<feature type="domain" description="DDE Tnp4" evidence="8">
    <location>
        <begin position="125"/>
        <end position="290"/>
    </location>
</feature>
<evidence type="ECO:0000256" key="1">
    <source>
        <dbReference type="ARBA" id="ARBA00001968"/>
    </source>
</evidence>
<proteinExistence type="inferred from homology"/>
<evidence type="ECO:0000256" key="7">
    <source>
        <dbReference type="ARBA" id="ARBA00023242"/>
    </source>
</evidence>
<evidence type="ECO:0000259" key="8">
    <source>
        <dbReference type="Pfam" id="PF13359"/>
    </source>
</evidence>
<keyword evidence="5" id="KW-0479">Metal-binding</keyword>
<dbReference type="Pfam" id="PF13359">
    <property type="entry name" value="DDE_Tnp_4"/>
    <property type="match status" value="1"/>
</dbReference>
<evidence type="ECO:0000313" key="10">
    <source>
        <dbReference type="Proteomes" id="UP001152888"/>
    </source>
</evidence>
<dbReference type="PANTHER" id="PTHR22930">
    <property type="match status" value="1"/>
</dbReference>
<dbReference type="AlphaFoldDB" id="A0A9P0KT81"/>
<comment type="caution">
    <text evidence="9">The sequence shown here is derived from an EMBL/GenBank/DDBJ whole genome shotgun (WGS) entry which is preliminary data.</text>
</comment>
<dbReference type="OrthoDB" id="2570778at2759"/>
<keyword evidence="7" id="KW-0539">Nucleus</keyword>
<gene>
    <name evidence="9" type="ORF">ACAOBT_LOCUS15620</name>
</gene>
<dbReference type="GO" id="GO:0005634">
    <property type="term" value="C:nucleus"/>
    <property type="evidence" value="ECO:0007669"/>
    <property type="project" value="UniProtKB-SubCell"/>
</dbReference>
<accession>A0A9P0KT81</accession>
<organism evidence="9 10">
    <name type="scientific">Acanthoscelides obtectus</name>
    <name type="common">Bean weevil</name>
    <name type="synonym">Bruchus obtectus</name>
    <dbReference type="NCBI Taxonomy" id="200917"/>
    <lineage>
        <taxon>Eukaryota</taxon>
        <taxon>Metazoa</taxon>
        <taxon>Ecdysozoa</taxon>
        <taxon>Arthropoda</taxon>
        <taxon>Hexapoda</taxon>
        <taxon>Insecta</taxon>
        <taxon>Pterygota</taxon>
        <taxon>Neoptera</taxon>
        <taxon>Endopterygota</taxon>
        <taxon>Coleoptera</taxon>
        <taxon>Polyphaga</taxon>
        <taxon>Cucujiformia</taxon>
        <taxon>Chrysomeloidea</taxon>
        <taxon>Chrysomelidae</taxon>
        <taxon>Bruchinae</taxon>
        <taxon>Bruchini</taxon>
        <taxon>Acanthoscelides</taxon>
    </lineage>
</organism>
<evidence type="ECO:0000256" key="5">
    <source>
        <dbReference type="ARBA" id="ARBA00022723"/>
    </source>
</evidence>
<dbReference type="GO" id="GO:0046872">
    <property type="term" value="F:metal ion binding"/>
    <property type="evidence" value="ECO:0007669"/>
    <property type="project" value="UniProtKB-KW"/>
</dbReference>
<evidence type="ECO:0000313" key="9">
    <source>
        <dbReference type="EMBL" id="CAH1983583.1"/>
    </source>
</evidence>
<dbReference type="EMBL" id="CAKOFQ010006941">
    <property type="protein sequence ID" value="CAH1983583.1"/>
    <property type="molecule type" value="Genomic_DNA"/>
</dbReference>
<name>A0A9P0KT81_ACAOB</name>
<protein>
    <recommendedName>
        <fullName evidence="8">DDE Tnp4 domain-containing protein</fullName>
    </recommendedName>
</protein>
<dbReference type="InterPro" id="IPR027806">
    <property type="entry name" value="HARBI1_dom"/>
</dbReference>
<evidence type="ECO:0000256" key="2">
    <source>
        <dbReference type="ARBA" id="ARBA00004123"/>
    </source>
</evidence>
<dbReference type="PANTHER" id="PTHR22930:SF269">
    <property type="entry name" value="NUCLEASE HARBI1-LIKE PROTEIN"/>
    <property type="match status" value="1"/>
</dbReference>
<comment type="subcellular location">
    <subcellularLocation>
        <location evidence="2">Nucleus</location>
    </subcellularLocation>
</comment>
<dbReference type="Proteomes" id="UP001152888">
    <property type="component" value="Unassembled WGS sequence"/>
</dbReference>
<evidence type="ECO:0000256" key="4">
    <source>
        <dbReference type="ARBA" id="ARBA00022722"/>
    </source>
</evidence>